<keyword evidence="2" id="KW-1185">Reference proteome</keyword>
<dbReference type="dictyBase" id="DDB_G0292916"/>
<protein>
    <submittedName>
        <fullName evidence="1">Uncharacterized protein</fullName>
    </submittedName>
</protein>
<reference evidence="1 2" key="1">
    <citation type="journal article" date="2005" name="Nature">
        <title>The genome of the social amoeba Dictyostelium discoideum.</title>
        <authorList>
            <consortium name="The Dictyostelium discoideum Sequencing Consortium"/>
            <person name="Eichinger L."/>
            <person name="Pachebat J.A."/>
            <person name="Glockner G."/>
            <person name="Rajandream M.A."/>
            <person name="Sucgang R."/>
            <person name="Berriman M."/>
            <person name="Song J."/>
            <person name="Olsen R."/>
            <person name="Szafranski K."/>
            <person name="Xu Q."/>
            <person name="Tunggal B."/>
            <person name="Kummerfeld S."/>
            <person name="Madera M."/>
            <person name="Konfortov B.A."/>
            <person name="Rivero F."/>
            <person name="Bankier A.T."/>
            <person name="Lehmann R."/>
            <person name="Hamlin N."/>
            <person name="Davies R."/>
            <person name="Gaudet P."/>
            <person name="Fey P."/>
            <person name="Pilcher K."/>
            <person name="Chen G."/>
            <person name="Saunders D."/>
            <person name="Sodergren E."/>
            <person name="Davis P."/>
            <person name="Kerhornou A."/>
            <person name="Nie X."/>
            <person name="Hall N."/>
            <person name="Anjard C."/>
            <person name="Hemphill L."/>
            <person name="Bason N."/>
            <person name="Farbrother P."/>
            <person name="Desany B."/>
            <person name="Just E."/>
            <person name="Morio T."/>
            <person name="Rost R."/>
            <person name="Churcher C."/>
            <person name="Cooper J."/>
            <person name="Haydock S."/>
            <person name="van Driessche N."/>
            <person name="Cronin A."/>
            <person name="Goodhead I."/>
            <person name="Muzny D."/>
            <person name="Mourier T."/>
            <person name="Pain A."/>
            <person name="Lu M."/>
            <person name="Harper D."/>
            <person name="Lindsay R."/>
            <person name="Hauser H."/>
            <person name="James K."/>
            <person name="Quiles M."/>
            <person name="Madan Babu M."/>
            <person name="Saito T."/>
            <person name="Buchrieser C."/>
            <person name="Wardroper A."/>
            <person name="Felder M."/>
            <person name="Thangavelu M."/>
            <person name="Johnson D."/>
            <person name="Knights A."/>
            <person name="Loulseged H."/>
            <person name="Mungall K."/>
            <person name="Oliver K."/>
            <person name="Price C."/>
            <person name="Quail M.A."/>
            <person name="Urushihara H."/>
            <person name="Hernandez J."/>
            <person name="Rabbinowitsch E."/>
            <person name="Steffen D."/>
            <person name="Sanders M."/>
            <person name="Ma J."/>
            <person name="Kohara Y."/>
            <person name="Sharp S."/>
            <person name="Simmonds M."/>
            <person name="Spiegler S."/>
            <person name="Tivey A."/>
            <person name="Sugano S."/>
            <person name="White B."/>
            <person name="Walker D."/>
            <person name="Woodward J."/>
            <person name="Winckler T."/>
            <person name="Tanaka Y."/>
            <person name="Shaulsky G."/>
            <person name="Schleicher M."/>
            <person name="Weinstock G."/>
            <person name="Rosenthal A."/>
            <person name="Cox E.C."/>
            <person name="Chisholm R.L."/>
            <person name="Gibbs R."/>
            <person name="Loomis W.F."/>
            <person name="Platzer M."/>
            <person name="Kay R.R."/>
            <person name="Williams J."/>
            <person name="Dear P.H."/>
            <person name="Noegel A.A."/>
            <person name="Barrell B."/>
            <person name="Kuspa A."/>
        </authorList>
    </citation>
    <scope>NUCLEOTIDE SEQUENCE [LARGE SCALE GENOMIC DNA]</scope>
    <source>
        <strain evidence="1 2">AX4</strain>
    </source>
</reference>
<dbReference type="InParanoid" id="Q54CH5"/>
<dbReference type="RefSeq" id="XP_629441.1">
    <property type="nucleotide sequence ID" value="XM_629439.1"/>
</dbReference>
<evidence type="ECO:0000313" key="1">
    <source>
        <dbReference type="EMBL" id="EAL61007.1"/>
    </source>
</evidence>
<dbReference type="AlphaFoldDB" id="Q54CH5"/>
<evidence type="ECO:0000313" key="2">
    <source>
        <dbReference type="Proteomes" id="UP000002195"/>
    </source>
</evidence>
<dbReference type="KEGG" id="ddi:DDB_G0292916"/>
<dbReference type="PaxDb" id="44689-DDB0191695"/>
<proteinExistence type="predicted"/>
<gene>
    <name evidence="1" type="ORF">DDB_G0292916</name>
</gene>
<comment type="caution">
    <text evidence="1">The sequence shown here is derived from an EMBL/GenBank/DDBJ whole genome shotgun (WGS) entry which is preliminary data.</text>
</comment>
<dbReference type="SMR" id="Q54CH5"/>
<dbReference type="HOGENOM" id="CLU_2201994_0_0_1"/>
<accession>Q54CH5</accession>
<organism evidence="1 2">
    <name type="scientific">Dictyostelium discoideum</name>
    <name type="common">Social amoeba</name>
    <dbReference type="NCBI Taxonomy" id="44689"/>
    <lineage>
        <taxon>Eukaryota</taxon>
        <taxon>Amoebozoa</taxon>
        <taxon>Evosea</taxon>
        <taxon>Eumycetozoa</taxon>
        <taxon>Dictyostelia</taxon>
        <taxon>Dictyosteliales</taxon>
        <taxon>Dictyosteliaceae</taxon>
        <taxon>Dictyostelium</taxon>
    </lineage>
</organism>
<name>Q54CH5_DICDI</name>
<dbReference type="Proteomes" id="UP000002195">
    <property type="component" value="Unassembled WGS sequence"/>
</dbReference>
<dbReference type="EMBL" id="AAFI02000197">
    <property type="protein sequence ID" value="EAL61007.1"/>
    <property type="molecule type" value="Genomic_DNA"/>
</dbReference>
<dbReference type="GeneID" id="8628960"/>
<sequence>MSSDSNKSYLLYFLNSNDIKILNLDNLLDNQANNKNRQLVTMNEILEEQLSFNKRQFQKYTQFMKELLEIENKKARIMDILSRSLIKSMENTNDQLNNIRNQINQTKQ</sequence>
<dbReference type="VEuPathDB" id="AmoebaDB:DDB_G0292916"/>